<protein>
    <submittedName>
        <fullName evidence="1">Uncharacterized protein</fullName>
    </submittedName>
</protein>
<reference evidence="1" key="1">
    <citation type="submission" date="2020-08" db="EMBL/GenBank/DDBJ databases">
        <title>Multicomponent nature underlies the extraordinary mechanical properties of spider dragline silk.</title>
        <authorList>
            <person name="Kono N."/>
            <person name="Nakamura H."/>
            <person name="Mori M."/>
            <person name="Yoshida Y."/>
            <person name="Ohtoshi R."/>
            <person name="Malay A.D."/>
            <person name="Moran D.A.P."/>
            <person name="Tomita M."/>
            <person name="Numata K."/>
            <person name="Arakawa K."/>
        </authorList>
    </citation>
    <scope>NUCLEOTIDE SEQUENCE</scope>
</reference>
<proteinExistence type="predicted"/>
<evidence type="ECO:0000313" key="1">
    <source>
        <dbReference type="EMBL" id="GFY06799.1"/>
    </source>
</evidence>
<evidence type="ECO:0000313" key="2">
    <source>
        <dbReference type="Proteomes" id="UP000887159"/>
    </source>
</evidence>
<organism evidence="1 2">
    <name type="scientific">Trichonephila clavipes</name>
    <name type="common">Golden silk orbweaver</name>
    <name type="synonym">Nephila clavipes</name>
    <dbReference type="NCBI Taxonomy" id="2585209"/>
    <lineage>
        <taxon>Eukaryota</taxon>
        <taxon>Metazoa</taxon>
        <taxon>Ecdysozoa</taxon>
        <taxon>Arthropoda</taxon>
        <taxon>Chelicerata</taxon>
        <taxon>Arachnida</taxon>
        <taxon>Araneae</taxon>
        <taxon>Araneomorphae</taxon>
        <taxon>Entelegynae</taxon>
        <taxon>Araneoidea</taxon>
        <taxon>Nephilidae</taxon>
        <taxon>Trichonephila</taxon>
    </lineage>
</organism>
<keyword evidence="2" id="KW-1185">Reference proteome</keyword>
<name>A0A8X6VBT0_TRICX</name>
<dbReference type="EMBL" id="BMAU01021264">
    <property type="protein sequence ID" value="GFY06799.1"/>
    <property type="molecule type" value="Genomic_DNA"/>
</dbReference>
<dbReference type="AlphaFoldDB" id="A0A8X6VBT0"/>
<sequence>MDLTFDNLLGMEPRTPTRPITRTLTKVFTTAATCQGTGPVLNICKRTTIYHRCAESLWKLRPGQSFCERAPQQPLRVQRFVVLSVSQTYSTTYNNAQSQWLKPSTPIILALMKPLLPQQAKLTTPAIS</sequence>
<accession>A0A8X6VBT0</accession>
<dbReference type="Proteomes" id="UP000887159">
    <property type="component" value="Unassembled WGS sequence"/>
</dbReference>
<comment type="caution">
    <text evidence="1">The sequence shown here is derived from an EMBL/GenBank/DDBJ whole genome shotgun (WGS) entry which is preliminary data.</text>
</comment>
<gene>
    <name evidence="1" type="ORF">TNCV_482041</name>
</gene>